<evidence type="ECO:0000256" key="8">
    <source>
        <dbReference type="ARBA" id="ARBA00023012"/>
    </source>
</evidence>
<comment type="caution">
    <text evidence="11">The sequence shown here is derived from an EMBL/GenBank/DDBJ whole genome shotgun (WGS) entry which is preliminary data.</text>
</comment>
<keyword evidence="9" id="KW-0812">Transmembrane</keyword>
<dbReference type="GO" id="GO:0016020">
    <property type="term" value="C:membrane"/>
    <property type="evidence" value="ECO:0007669"/>
    <property type="project" value="InterPro"/>
</dbReference>
<accession>A0A444HCI2</accession>
<dbReference type="GO" id="GO:0046983">
    <property type="term" value="F:protein dimerization activity"/>
    <property type="evidence" value="ECO:0007669"/>
    <property type="project" value="InterPro"/>
</dbReference>
<reference evidence="11 12" key="1">
    <citation type="submission" date="2019-01" db="EMBL/GenBank/DDBJ databases">
        <title>Flavobacterium sp. nov.,isolated from freshwater.</title>
        <authorList>
            <person name="Zhang R."/>
            <person name="Du Z.-J."/>
        </authorList>
    </citation>
    <scope>NUCLEOTIDE SEQUENCE [LARGE SCALE GENOMIC DNA]</scope>
    <source>
        <strain evidence="11 12">1E403</strain>
    </source>
</reference>
<keyword evidence="6 11" id="KW-0418">Kinase</keyword>
<evidence type="ECO:0000256" key="6">
    <source>
        <dbReference type="ARBA" id="ARBA00022777"/>
    </source>
</evidence>
<dbReference type="RefSeq" id="WP_128388920.1">
    <property type="nucleotide sequence ID" value="NZ_SBII01000003.1"/>
</dbReference>
<dbReference type="Gene3D" id="1.25.40.10">
    <property type="entry name" value="Tetratricopeptide repeat domain"/>
    <property type="match status" value="1"/>
</dbReference>
<dbReference type="InterPro" id="IPR036890">
    <property type="entry name" value="HATPase_C_sf"/>
</dbReference>
<dbReference type="Gene3D" id="3.30.565.10">
    <property type="entry name" value="Histidine kinase-like ATPase, C-terminal domain"/>
    <property type="match status" value="1"/>
</dbReference>
<dbReference type="PROSITE" id="PS51257">
    <property type="entry name" value="PROKAR_LIPOPROTEIN"/>
    <property type="match status" value="1"/>
</dbReference>
<keyword evidence="4" id="KW-0808">Transferase</keyword>
<dbReference type="CDD" id="cd16917">
    <property type="entry name" value="HATPase_UhpB-NarQ-NarX-like"/>
    <property type="match status" value="1"/>
</dbReference>
<dbReference type="PANTHER" id="PTHR24421">
    <property type="entry name" value="NITRATE/NITRITE SENSOR PROTEIN NARX-RELATED"/>
    <property type="match status" value="1"/>
</dbReference>
<feature type="transmembrane region" description="Helical" evidence="9">
    <location>
        <begin position="7"/>
        <end position="23"/>
    </location>
</feature>
<gene>
    <name evidence="11" type="ORF">EPI11_05340</name>
</gene>
<dbReference type="Pfam" id="PF02518">
    <property type="entry name" value="HATPase_c"/>
    <property type="match status" value="1"/>
</dbReference>
<evidence type="ECO:0000313" key="11">
    <source>
        <dbReference type="EMBL" id="RWX01383.1"/>
    </source>
</evidence>
<dbReference type="SUPFAM" id="SSF48452">
    <property type="entry name" value="TPR-like"/>
    <property type="match status" value="1"/>
</dbReference>
<evidence type="ECO:0000313" key="12">
    <source>
        <dbReference type="Proteomes" id="UP000287527"/>
    </source>
</evidence>
<evidence type="ECO:0000256" key="1">
    <source>
        <dbReference type="ARBA" id="ARBA00000085"/>
    </source>
</evidence>
<dbReference type="EC" id="2.7.13.3" evidence="2"/>
<keyword evidence="3" id="KW-0597">Phosphoprotein</keyword>
<dbReference type="InterPro" id="IPR003594">
    <property type="entry name" value="HATPase_dom"/>
</dbReference>
<organism evidence="11 12">
    <name type="scientific">Flavobacterium cerinum</name>
    <dbReference type="NCBI Taxonomy" id="2502784"/>
    <lineage>
        <taxon>Bacteria</taxon>
        <taxon>Pseudomonadati</taxon>
        <taxon>Bacteroidota</taxon>
        <taxon>Flavobacteriia</taxon>
        <taxon>Flavobacteriales</taxon>
        <taxon>Flavobacteriaceae</taxon>
        <taxon>Flavobacterium</taxon>
    </lineage>
</organism>
<proteinExistence type="predicted"/>
<dbReference type="PANTHER" id="PTHR24421:SF10">
    <property type="entry name" value="NITRATE_NITRITE SENSOR PROTEIN NARQ"/>
    <property type="match status" value="1"/>
</dbReference>
<dbReference type="GO" id="GO:0005524">
    <property type="term" value="F:ATP binding"/>
    <property type="evidence" value="ECO:0007669"/>
    <property type="project" value="UniProtKB-KW"/>
</dbReference>
<dbReference type="GO" id="GO:0000155">
    <property type="term" value="F:phosphorelay sensor kinase activity"/>
    <property type="evidence" value="ECO:0007669"/>
    <property type="project" value="InterPro"/>
</dbReference>
<keyword evidence="8" id="KW-0902">Two-component regulatory system</keyword>
<evidence type="ECO:0000259" key="10">
    <source>
        <dbReference type="SMART" id="SM00387"/>
    </source>
</evidence>
<name>A0A444HCI2_9FLAO</name>
<protein>
    <recommendedName>
        <fullName evidence="2">histidine kinase</fullName>
        <ecNumber evidence="2">2.7.13.3</ecNumber>
    </recommendedName>
</protein>
<evidence type="ECO:0000256" key="4">
    <source>
        <dbReference type="ARBA" id="ARBA00022679"/>
    </source>
</evidence>
<sequence>MIPNRRFILNNICVFVIIIFFGSCNEKKGTTVYKKPLNEKFDAVCTWLNDNNNFYKENYYSVFYEYYNRKIKEKKFKDAAQAMEFVSLISSGYASFDETFLKEVLSFSKNYKDKVPPINSTFVYTFQGDYYSDKGDFEKAIANYIKNTSIDIVDYKSCYKKGDAYRTISWCYNSLGKQKLALENNHKAHDCFKQTDRTNILEGIYANYAHIYMAMDDCDKAVENVDIAIKYAKLEKRNNLFTHLFNKINYYDHCKKFDKMYPLIDSTYQAFNKSGIKDTSIKVSLSVYYIHRLFAEDKLVESKKILDELKPEVEALNSSITNQEYAVVSAFYEVQKHDGIKDIKLIKNSIPHFLELRNFPKARDCYALLLEDALARKDYKEALDYRVDFEAVKDSIGNMEMTDKVMELSAKYETEKKEQQIEIQKKSILNKNTTIALLISFLIGLIFIVIAVTLKQKQKKLKLEKHNVQLYTKQLLEKTEEERKRIASDLHDSVSHELLSLKNSIEQKTDTTDKKIDAIINDIRSISRNLHPIMFDKVGLKASINQMVERAQSINDFMVTADVDYITVLPSSIELQIYRIIQEGLSNIIKYANAVAAKITVTENKNHIIIEIKDNGKGFDVNETLNNNNSFGLHNIIERSRAIGGEAKIVSGKKGTIITIEIKKN</sequence>
<feature type="transmembrane region" description="Helical" evidence="9">
    <location>
        <begin position="435"/>
        <end position="454"/>
    </location>
</feature>
<feature type="domain" description="Histidine kinase/HSP90-like ATPase" evidence="10">
    <location>
        <begin position="572"/>
        <end position="665"/>
    </location>
</feature>
<dbReference type="InterPro" id="IPR050482">
    <property type="entry name" value="Sensor_HK_TwoCompSys"/>
</dbReference>
<dbReference type="InterPro" id="IPR011990">
    <property type="entry name" value="TPR-like_helical_dom_sf"/>
</dbReference>
<evidence type="ECO:0000256" key="2">
    <source>
        <dbReference type="ARBA" id="ARBA00012438"/>
    </source>
</evidence>
<evidence type="ECO:0000256" key="5">
    <source>
        <dbReference type="ARBA" id="ARBA00022741"/>
    </source>
</evidence>
<keyword evidence="5" id="KW-0547">Nucleotide-binding</keyword>
<dbReference type="OrthoDB" id="977000at2"/>
<evidence type="ECO:0000256" key="3">
    <source>
        <dbReference type="ARBA" id="ARBA00022553"/>
    </source>
</evidence>
<keyword evidence="12" id="KW-1185">Reference proteome</keyword>
<comment type="catalytic activity">
    <reaction evidence="1">
        <text>ATP + protein L-histidine = ADP + protein N-phospho-L-histidine.</text>
        <dbReference type="EC" id="2.7.13.3"/>
    </reaction>
</comment>
<dbReference type="InterPro" id="IPR011712">
    <property type="entry name" value="Sig_transdc_His_kin_sub3_dim/P"/>
</dbReference>
<dbReference type="Pfam" id="PF07730">
    <property type="entry name" value="HisKA_3"/>
    <property type="match status" value="1"/>
</dbReference>
<dbReference type="Gene3D" id="1.20.5.1930">
    <property type="match status" value="1"/>
</dbReference>
<evidence type="ECO:0000256" key="9">
    <source>
        <dbReference type="SAM" id="Phobius"/>
    </source>
</evidence>
<keyword evidence="9" id="KW-0472">Membrane</keyword>
<dbReference type="SUPFAM" id="SSF55874">
    <property type="entry name" value="ATPase domain of HSP90 chaperone/DNA topoisomerase II/histidine kinase"/>
    <property type="match status" value="1"/>
</dbReference>
<keyword evidence="7" id="KW-0067">ATP-binding</keyword>
<dbReference type="SMART" id="SM00387">
    <property type="entry name" value="HATPase_c"/>
    <property type="match status" value="1"/>
</dbReference>
<dbReference type="Proteomes" id="UP000287527">
    <property type="component" value="Unassembled WGS sequence"/>
</dbReference>
<evidence type="ECO:0000256" key="7">
    <source>
        <dbReference type="ARBA" id="ARBA00022840"/>
    </source>
</evidence>
<dbReference type="EMBL" id="SBII01000003">
    <property type="protein sequence ID" value="RWX01383.1"/>
    <property type="molecule type" value="Genomic_DNA"/>
</dbReference>
<keyword evidence="9" id="KW-1133">Transmembrane helix</keyword>
<dbReference type="AlphaFoldDB" id="A0A444HCI2"/>